<evidence type="ECO:0000313" key="3">
    <source>
        <dbReference type="EMBL" id="MEZ0476847.1"/>
    </source>
</evidence>
<dbReference type="Proteomes" id="UP001566331">
    <property type="component" value="Unassembled WGS sequence"/>
</dbReference>
<dbReference type="Gene3D" id="1.20.1050.10">
    <property type="match status" value="1"/>
</dbReference>
<accession>A0ABV4HVQ2</accession>
<dbReference type="InterPro" id="IPR040079">
    <property type="entry name" value="Glutathione_S-Trfase"/>
</dbReference>
<dbReference type="InterPro" id="IPR004045">
    <property type="entry name" value="Glutathione_S-Trfase_N"/>
</dbReference>
<dbReference type="RefSeq" id="WP_370565842.1">
    <property type="nucleotide sequence ID" value="NZ_JBFWIB010000030.1"/>
</dbReference>
<feature type="domain" description="GST N-terminal" evidence="1">
    <location>
        <begin position="1"/>
        <end position="80"/>
    </location>
</feature>
<dbReference type="SFLD" id="SFLDS00019">
    <property type="entry name" value="Glutathione_Transferase_(cytos"/>
    <property type="match status" value="1"/>
</dbReference>
<reference evidence="3 4" key="1">
    <citation type="submission" date="2024-07" db="EMBL/GenBank/DDBJ databases">
        <title>Luteimonas salilacus sp. nov., isolated from the shore soil of Salt Lake in Tibet of China.</title>
        <authorList>
            <person name="Zhang X."/>
            <person name="Li A."/>
        </authorList>
    </citation>
    <scope>NUCLEOTIDE SEQUENCE [LARGE SCALE GENOMIC DNA]</scope>
    <source>
        <strain evidence="3 4">B3-2-R+30</strain>
    </source>
</reference>
<dbReference type="Pfam" id="PF00043">
    <property type="entry name" value="GST_C"/>
    <property type="match status" value="1"/>
</dbReference>
<dbReference type="PANTHER" id="PTHR44051">
    <property type="entry name" value="GLUTATHIONE S-TRANSFERASE-RELATED"/>
    <property type="match status" value="1"/>
</dbReference>
<keyword evidence="4" id="KW-1185">Reference proteome</keyword>
<evidence type="ECO:0000259" key="1">
    <source>
        <dbReference type="PROSITE" id="PS50404"/>
    </source>
</evidence>
<dbReference type="Gene3D" id="3.40.30.10">
    <property type="entry name" value="Glutaredoxin"/>
    <property type="match status" value="1"/>
</dbReference>
<dbReference type="EMBL" id="JBFWIC010000055">
    <property type="protein sequence ID" value="MEZ0476847.1"/>
    <property type="molecule type" value="Genomic_DNA"/>
</dbReference>
<dbReference type="PANTHER" id="PTHR44051:SF8">
    <property type="entry name" value="GLUTATHIONE S-TRANSFERASE GSTA"/>
    <property type="match status" value="1"/>
</dbReference>
<dbReference type="InterPro" id="IPR010987">
    <property type="entry name" value="Glutathione-S-Trfase_C-like"/>
</dbReference>
<proteinExistence type="predicted"/>
<sequence>MTIILYELQPTRSARVRWTLLELGIPFESIEGRGREIFAMPELAQIHPMSKLPALRDSGRPLFESAAICTWLADSHPQAGLIAPSGTWARALHDQWTAFTLAEVEANLQHTARNLFIYSEEERVPAVYEQNAREAKRGLAVFDGALKGKTWLVEDRFSVTDIFVGYAVVWARVQGMTADLPNVTAYAERILARPLCPYGAMG</sequence>
<dbReference type="SFLD" id="SFLDG01150">
    <property type="entry name" value="Main.1:_Beta-like"/>
    <property type="match status" value="1"/>
</dbReference>
<evidence type="ECO:0000313" key="4">
    <source>
        <dbReference type="Proteomes" id="UP001566331"/>
    </source>
</evidence>
<dbReference type="InterPro" id="IPR036249">
    <property type="entry name" value="Thioredoxin-like_sf"/>
</dbReference>
<dbReference type="SFLD" id="SFLDG00358">
    <property type="entry name" value="Main_(cytGST)"/>
    <property type="match status" value="1"/>
</dbReference>
<dbReference type="InterPro" id="IPR004046">
    <property type="entry name" value="GST_C"/>
</dbReference>
<organism evidence="3 4">
    <name type="scientific">Luteimonas salinilitoris</name>
    <dbReference type="NCBI Taxonomy" id="3237697"/>
    <lineage>
        <taxon>Bacteria</taxon>
        <taxon>Pseudomonadati</taxon>
        <taxon>Pseudomonadota</taxon>
        <taxon>Gammaproteobacteria</taxon>
        <taxon>Lysobacterales</taxon>
        <taxon>Lysobacteraceae</taxon>
        <taxon>Luteimonas</taxon>
    </lineage>
</organism>
<dbReference type="PROSITE" id="PS50404">
    <property type="entry name" value="GST_NTER"/>
    <property type="match status" value="1"/>
</dbReference>
<evidence type="ECO:0000259" key="2">
    <source>
        <dbReference type="PROSITE" id="PS50405"/>
    </source>
</evidence>
<dbReference type="PROSITE" id="PS50405">
    <property type="entry name" value="GST_CTER"/>
    <property type="match status" value="1"/>
</dbReference>
<dbReference type="CDD" id="cd03046">
    <property type="entry name" value="GST_N_GTT1_like"/>
    <property type="match status" value="1"/>
</dbReference>
<comment type="caution">
    <text evidence="3">The sequence shown here is derived from an EMBL/GenBank/DDBJ whole genome shotgun (WGS) entry which is preliminary data.</text>
</comment>
<gene>
    <name evidence="3" type="ORF">AB6713_19910</name>
</gene>
<feature type="domain" description="GST C-terminal" evidence="2">
    <location>
        <begin position="86"/>
        <end position="202"/>
    </location>
</feature>
<name>A0ABV4HVQ2_9GAMM</name>
<dbReference type="SUPFAM" id="SSF47616">
    <property type="entry name" value="GST C-terminal domain-like"/>
    <property type="match status" value="1"/>
</dbReference>
<protein>
    <submittedName>
        <fullName evidence="3">Glutathione S-transferase family protein</fullName>
    </submittedName>
</protein>
<dbReference type="InterPro" id="IPR036282">
    <property type="entry name" value="Glutathione-S-Trfase_C_sf"/>
</dbReference>
<dbReference type="Pfam" id="PF13409">
    <property type="entry name" value="GST_N_2"/>
    <property type="match status" value="1"/>
</dbReference>
<dbReference type="SUPFAM" id="SSF52833">
    <property type="entry name" value="Thioredoxin-like"/>
    <property type="match status" value="1"/>
</dbReference>